<reference evidence="9" key="1">
    <citation type="submission" date="2016-10" db="EMBL/GenBank/DDBJ databases">
        <authorList>
            <person name="Varghese N."/>
            <person name="Submissions S."/>
        </authorList>
    </citation>
    <scope>NUCLEOTIDE SEQUENCE [LARGE SCALE GENOMIC DNA]</scope>
    <source>
        <strain evidence="9">DSM 9751</strain>
    </source>
</reference>
<dbReference type="Gene3D" id="3.90.1150.10">
    <property type="entry name" value="Aspartate Aminotransferase, domain 1"/>
    <property type="match status" value="1"/>
</dbReference>
<dbReference type="CDD" id="cd00609">
    <property type="entry name" value="AAT_like"/>
    <property type="match status" value="1"/>
</dbReference>
<name>A0A1H4K3T5_9PSED</name>
<dbReference type="AlphaFoldDB" id="A0A1H4K3T5"/>
<evidence type="ECO:0000256" key="4">
    <source>
        <dbReference type="ARBA" id="ARBA00022679"/>
    </source>
</evidence>
<dbReference type="InterPro" id="IPR004838">
    <property type="entry name" value="NHTrfase_class1_PyrdxlP-BS"/>
</dbReference>
<dbReference type="InterPro" id="IPR004839">
    <property type="entry name" value="Aminotransferase_I/II_large"/>
</dbReference>
<dbReference type="InterPro" id="IPR015424">
    <property type="entry name" value="PyrdxlP-dep_Trfase"/>
</dbReference>
<dbReference type="GO" id="GO:0006520">
    <property type="term" value="P:amino acid metabolic process"/>
    <property type="evidence" value="ECO:0007669"/>
    <property type="project" value="InterPro"/>
</dbReference>
<protein>
    <recommendedName>
        <fullName evidence="6">Aminotransferase</fullName>
        <ecNumber evidence="6">2.6.1.-</ecNumber>
    </recommendedName>
</protein>
<dbReference type="EC" id="2.6.1.-" evidence="6"/>
<keyword evidence="5" id="KW-0663">Pyridoxal phosphate</keyword>
<dbReference type="RefSeq" id="WP_092310609.1">
    <property type="nucleotide sequence ID" value="NZ_FNTJ01000001.1"/>
</dbReference>
<evidence type="ECO:0000256" key="5">
    <source>
        <dbReference type="ARBA" id="ARBA00022898"/>
    </source>
</evidence>
<evidence type="ECO:0000313" key="9">
    <source>
        <dbReference type="Proteomes" id="UP000198982"/>
    </source>
</evidence>
<dbReference type="PANTHER" id="PTHR46383:SF1">
    <property type="entry name" value="ASPARTATE AMINOTRANSFERASE"/>
    <property type="match status" value="1"/>
</dbReference>
<gene>
    <name evidence="8" type="ORF">SAMN05216178_1025</name>
</gene>
<dbReference type="InterPro" id="IPR015422">
    <property type="entry name" value="PyrdxlP-dep_Trfase_small"/>
</dbReference>
<evidence type="ECO:0000256" key="6">
    <source>
        <dbReference type="RuleBase" id="RU000481"/>
    </source>
</evidence>
<proteinExistence type="inferred from homology"/>
<dbReference type="SUPFAM" id="SSF53383">
    <property type="entry name" value="PLP-dependent transferases"/>
    <property type="match status" value="1"/>
</dbReference>
<dbReference type="InterPro" id="IPR015421">
    <property type="entry name" value="PyrdxlP-dep_Trfase_major"/>
</dbReference>
<dbReference type="PANTHER" id="PTHR46383">
    <property type="entry name" value="ASPARTATE AMINOTRANSFERASE"/>
    <property type="match status" value="1"/>
</dbReference>
<dbReference type="Proteomes" id="UP000198982">
    <property type="component" value="Unassembled WGS sequence"/>
</dbReference>
<dbReference type="FunFam" id="3.40.640.10:FF:000033">
    <property type="entry name" value="Aspartate aminotransferase"/>
    <property type="match status" value="1"/>
</dbReference>
<dbReference type="Gene3D" id="3.40.640.10">
    <property type="entry name" value="Type I PLP-dependent aspartate aminotransferase-like (Major domain)"/>
    <property type="match status" value="1"/>
</dbReference>
<comment type="cofactor">
    <cofactor evidence="1 6">
        <name>pyridoxal 5'-phosphate</name>
        <dbReference type="ChEBI" id="CHEBI:597326"/>
    </cofactor>
</comment>
<keyword evidence="4 6" id="KW-0808">Transferase</keyword>
<evidence type="ECO:0000256" key="2">
    <source>
        <dbReference type="ARBA" id="ARBA00007441"/>
    </source>
</evidence>
<feature type="domain" description="Aminotransferase class I/classII large" evidence="7">
    <location>
        <begin position="33"/>
        <end position="382"/>
    </location>
</feature>
<evidence type="ECO:0000256" key="1">
    <source>
        <dbReference type="ARBA" id="ARBA00001933"/>
    </source>
</evidence>
<evidence type="ECO:0000313" key="8">
    <source>
        <dbReference type="EMBL" id="SEB53211.1"/>
    </source>
</evidence>
<dbReference type="Pfam" id="PF00155">
    <property type="entry name" value="Aminotran_1_2"/>
    <property type="match status" value="1"/>
</dbReference>
<dbReference type="EMBL" id="FNTJ01000001">
    <property type="protein sequence ID" value="SEB53211.1"/>
    <property type="molecule type" value="Genomic_DNA"/>
</dbReference>
<dbReference type="GO" id="GO:0030170">
    <property type="term" value="F:pyridoxal phosphate binding"/>
    <property type="evidence" value="ECO:0007669"/>
    <property type="project" value="InterPro"/>
</dbReference>
<dbReference type="PROSITE" id="PS00105">
    <property type="entry name" value="AA_TRANSFER_CLASS_1"/>
    <property type="match status" value="1"/>
</dbReference>
<accession>A0A1H4K3T5</accession>
<evidence type="ECO:0000259" key="7">
    <source>
        <dbReference type="Pfam" id="PF00155"/>
    </source>
</evidence>
<dbReference type="GO" id="GO:0008483">
    <property type="term" value="F:transaminase activity"/>
    <property type="evidence" value="ECO:0007669"/>
    <property type="project" value="UniProtKB-KW"/>
</dbReference>
<organism evidence="8 9">
    <name type="scientific">Pseudomonas saponiphila</name>
    <dbReference type="NCBI Taxonomy" id="556534"/>
    <lineage>
        <taxon>Bacteria</taxon>
        <taxon>Pseudomonadati</taxon>
        <taxon>Pseudomonadota</taxon>
        <taxon>Gammaproteobacteria</taxon>
        <taxon>Pseudomonadales</taxon>
        <taxon>Pseudomonadaceae</taxon>
        <taxon>Pseudomonas</taxon>
    </lineage>
</organism>
<evidence type="ECO:0000256" key="3">
    <source>
        <dbReference type="ARBA" id="ARBA00022576"/>
    </source>
</evidence>
<keyword evidence="3 6" id="KW-0032">Aminotransferase</keyword>
<keyword evidence="9" id="KW-1185">Reference proteome</keyword>
<dbReference type="InterPro" id="IPR050596">
    <property type="entry name" value="AspAT/PAT-like"/>
</dbReference>
<sequence>MRYSPFVQRISGESVSAWDIHYAAIEARGRGEDVIVLSVGDPDFATDARISAAASAALEQGDTHYTHVLGRPALREAIAAKQRRLLGIEVSADNVALVAGAQNGLFATCLCLFGSGDEVLVPEPMYLTYEACVHASGAQIACVQQPAANGFRLTAAALEAALTDKTRGIALATPCNPTGNIYSREELEAVAEVARKHDLWVISDEVYGQLTYDREHLSIASMPGMAERTVILNSLSKTHAMTGWRVGWVIAPPALVGHLDNLLLCMLYGLPGFIQEAALKALELDEEVIGSAREVYRRRRDLVVAGLKSVQLLDCREPEAGMFMLVDVRRTGLSSMDFAWQLFRATGVSVLDAQAFGASAEGFVRISFTVADEVLKDACQRIAGFVETLGAQR</sequence>
<comment type="similarity">
    <text evidence="2 6">Belongs to the class-I pyridoxal-phosphate-dependent aminotransferase family.</text>
</comment>